<dbReference type="PROSITE" id="PS51747">
    <property type="entry name" value="CYT_DCMP_DEAMINASES_2"/>
    <property type="match status" value="1"/>
</dbReference>
<dbReference type="GO" id="GO:0005737">
    <property type="term" value="C:cytoplasm"/>
    <property type="evidence" value="ECO:0007669"/>
    <property type="project" value="TreeGrafter"/>
</dbReference>
<evidence type="ECO:0000256" key="7">
    <source>
        <dbReference type="ARBA" id="ARBA00038938"/>
    </source>
</evidence>
<dbReference type="EC" id="3.5.4.12" evidence="7"/>
<evidence type="ECO:0000256" key="1">
    <source>
        <dbReference type="ARBA" id="ARBA00001947"/>
    </source>
</evidence>
<sequence length="334" mass="36686">MLIGISGSLCSGKNEVAKYLGHLGFTRIYLGSETGILSPSVSAEDLGLNEAESESRQKANKDLVFSKIDDLLQYVTKRWMDNFVLGGIPDMDTLDALAHRPFFLHIAVEAPVSLRWRRVREKTGSQVSLEEFVRQSDEHLYEHGLAAVMSRAKLTVVNNCETLEMLYVKLGNLNLEDQSRLRPSWDTYFMHLANLASLRSNCMKRQVGCVLVRDKRVVATGYNGTPRGLVNCNEGGCPRCNSGNGSGAALGTCLCLHAEENALLEAGRDRVGNGAILYCNTCPCLTCSIKITQCGIKEVVYNQSYSMDDHSAMVLKRGGVILRQYSPPSQGLVG</sequence>
<accession>A0A060T2K9</accession>
<dbReference type="CDD" id="cd01286">
    <property type="entry name" value="deoxycytidylate_deaminase"/>
    <property type="match status" value="1"/>
</dbReference>
<evidence type="ECO:0000256" key="2">
    <source>
        <dbReference type="ARBA" id="ARBA00006576"/>
    </source>
</evidence>
<keyword evidence="4" id="KW-0545">Nucleotide biosynthesis</keyword>
<dbReference type="Pfam" id="PF00383">
    <property type="entry name" value="dCMP_cyt_deam_1"/>
    <property type="match status" value="1"/>
</dbReference>
<dbReference type="InterPro" id="IPR015517">
    <property type="entry name" value="dCMP_deaminase-rel"/>
</dbReference>
<dbReference type="PANTHER" id="PTHR11086">
    <property type="entry name" value="DEOXYCYTIDYLATE DEAMINASE-RELATED"/>
    <property type="match status" value="1"/>
</dbReference>
<name>A0A060T2K9_BLAAD</name>
<dbReference type="PANTHER" id="PTHR11086:SF18">
    <property type="entry name" value="DEOXYCYTIDYLATE DEAMINASE"/>
    <property type="match status" value="1"/>
</dbReference>
<dbReference type="Gene3D" id="3.40.50.300">
    <property type="entry name" value="P-loop containing nucleotide triphosphate hydrolases"/>
    <property type="match status" value="1"/>
</dbReference>
<feature type="domain" description="CMP/dCMP-type deaminase" evidence="10">
    <location>
        <begin position="184"/>
        <end position="322"/>
    </location>
</feature>
<dbReference type="GO" id="GO:0008270">
    <property type="term" value="F:zinc ion binding"/>
    <property type="evidence" value="ECO:0007669"/>
    <property type="project" value="InterPro"/>
</dbReference>
<dbReference type="PhylomeDB" id="A0A060T2K9"/>
<dbReference type="InterPro" id="IPR035105">
    <property type="entry name" value="Deoxycytidylate_deaminase_dom"/>
</dbReference>
<evidence type="ECO:0000256" key="3">
    <source>
        <dbReference type="ARBA" id="ARBA00022723"/>
    </source>
</evidence>
<evidence type="ECO:0000259" key="10">
    <source>
        <dbReference type="PROSITE" id="PS51747"/>
    </source>
</evidence>
<comment type="similarity">
    <text evidence="2">Belongs to the cytidine and deoxycytidylate deaminase family.</text>
</comment>
<evidence type="ECO:0000256" key="8">
    <source>
        <dbReference type="ARBA" id="ARBA00041763"/>
    </source>
</evidence>
<evidence type="ECO:0000256" key="9">
    <source>
        <dbReference type="ARBA" id="ARBA00071582"/>
    </source>
</evidence>
<keyword evidence="3" id="KW-0479">Metal-binding</keyword>
<evidence type="ECO:0000313" key="11">
    <source>
        <dbReference type="EMBL" id="CDP33431.1"/>
    </source>
</evidence>
<proteinExistence type="inferred from homology"/>
<dbReference type="PROSITE" id="PS00903">
    <property type="entry name" value="CYT_DCMP_DEAMINASES_1"/>
    <property type="match status" value="1"/>
</dbReference>
<keyword evidence="5" id="KW-0378">Hydrolase</keyword>
<dbReference type="InterPro" id="IPR016192">
    <property type="entry name" value="APOBEC/CMP_deaminase_Zn-bd"/>
</dbReference>
<reference evidence="11" key="2">
    <citation type="submission" date="2014-06" db="EMBL/GenBank/DDBJ databases">
        <title>The complete genome of Blastobotrys (Arxula) adeninivorans LS3 - a yeast of biotechnological interest.</title>
        <authorList>
            <person name="Kunze G."/>
            <person name="Gaillardin C."/>
            <person name="Czernicka M."/>
            <person name="Durrens P."/>
            <person name="Martin T."/>
            <person name="Boer E."/>
            <person name="Gabaldon T."/>
            <person name="Cruz J."/>
            <person name="Talla E."/>
            <person name="Marck C."/>
            <person name="Goffeau A."/>
            <person name="Barbe V."/>
            <person name="Baret P."/>
            <person name="Baronian K."/>
            <person name="Beier S."/>
            <person name="Bleykasten C."/>
            <person name="Bode R."/>
            <person name="Casaregola S."/>
            <person name="Despons L."/>
            <person name="Fairhead C."/>
            <person name="Giersberg M."/>
            <person name="Gierski P."/>
            <person name="Hahnel U."/>
            <person name="Hartmann A."/>
            <person name="Jankowska D."/>
            <person name="Jubin C."/>
            <person name="Jung P."/>
            <person name="Lafontaine I."/>
            <person name="Leh-Louis V."/>
            <person name="Lemaire M."/>
            <person name="Marcet-Houben M."/>
            <person name="Mascher M."/>
            <person name="Morel G."/>
            <person name="Richard G.-F."/>
            <person name="Riechen J."/>
            <person name="Sacerdot C."/>
            <person name="Sarkar A."/>
            <person name="Savel G."/>
            <person name="Schacherer J."/>
            <person name="Sherman D."/>
            <person name="Straub M.-L."/>
            <person name="Stein N."/>
            <person name="Thierry A."/>
            <person name="Trautwein-Schult A."/>
            <person name="Westhof E."/>
            <person name="Worch S."/>
            <person name="Dujon B."/>
            <person name="Souciet J.-L."/>
            <person name="Wincker P."/>
            <person name="Scholz U."/>
            <person name="Neuveglise N."/>
        </authorList>
    </citation>
    <scope>NUCLEOTIDE SEQUENCE</scope>
    <source>
        <strain evidence="11">LS3</strain>
    </source>
</reference>
<evidence type="ECO:0000256" key="4">
    <source>
        <dbReference type="ARBA" id="ARBA00022727"/>
    </source>
</evidence>
<organism evidence="11">
    <name type="scientific">Blastobotrys adeninivorans</name>
    <name type="common">Yeast</name>
    <name type="synonym">Arxula adeninivorans</name>
    <dbReference type="NCBI Taxonomy" id="409370"/>
    <lineage>
        <taxon>Eukaryota</taxon>
        <taxon>Fungi</taxon>
        <taxon>Dikarya</taxon>
        <taxon>Ascomycota</taxon>
        <taxon>Saccharomycotina</taxon>
        <taxon>Dipodascomycetes</taxon>
        <taxon>Dipodascales</taxon>
        <taxon>Trichomonascaceae</taxon>
        <taxon>Blastobotrys</taxon>
    </lineage>
</organism>
<dbReference type="InterPro" id="IPR002125">
    <property type="entry name" value="CMP_dCMP_dom"/>
</dbReference>
<reference evidence="11" key="1">
    <citation type="submission" date="2014-02" db="EMBL/GenBank/DDBJ databases">
        <authorList>
            <person name="Genoscope - CEA"/>
        </authorList>
    </citation>
    <scope>NUCLEOTIDE SEQUENCE</scope>
    <source>
        <strain evidence="11">LS3</strain>
    </source>
</reference>
<comment type="cofactor">
    <cofactor evidence="1">
        <name>Zn(2+)</name>
        <dbReference type="ChEBI" id="CHEBI:29105"/>
    </cofactor>
</comment>
<dbReference type="GO" id="GO:0004132">
    <property type="term" value="F:dCMP deaminase activity"/>
    <property type="evidence" value="ECO:0007669"/>
    <property type="project" value="UniProtKB-EC"/>
</dbReference>
<keyword evidence="6" id="KW-0862">Zinc</keyword>
<dbReference type="SUPFAM" id="SSF52540">
    <property type="entry name" value="P-loop containing nucleoside triphosphate hydrolases"/>
    <property type="match status" value="1"/>
</dbReference>
<dbReference type="AlphaFoldDB" id="A0A060T2K9"/>
<dbReference type="GO" id="GO:0009165">
    <property type="term" value="P:nucleotide biosynthetic process"/>
    <property type="evidence" value="ECO:0007669"/>
    <property type="project" value="UniProtKB-KW"/>
</dbReference>
<gene>
    <name evidence="11" type="ORF">GNLVRS02_ARAD1A09240g</name>
</gene>
<dbReference type="SUPFAM" id="SSF53927">
    <property type="entry name" value="Cytidine deaminase-like"/>
    <property type="match status" value="1"/>
</dbReference>
<dbReference type="InterPro" id="IPR027417">
    <property type="entry name" value="P-loop_NTPase"/>
</dbReference>
<dbReference type="EMBL" id="HG937691">
    <property type="protein sequence ID" value="CDP33431.1"/>
    <property type="molecule type" value="Genomic_DNA"/>
</dbReference>
<dbReference type="InterPro" id="IPR016193">
    <property type="entry name" value="Cytidine_deaminase-like"/>
</dbReference>
<dbReference type="Gene3D" id="3.40.140.10">
    <property type="entry name" value="Cytidine Deaminase, domain 2"/>
    <property type="match status" value="1"/>
</dbReference>
<protein>
    <recommendedName>
        <fullName evidence="9">Deoxycytidylate deaminase</fullName>
        <ecNumber evidence="7">3.5.4.12</ecNumber>
    </recommendedName>
    <alternativeName>
        <fullName evidence="8">dCMP deaminase</fullName>
    </alternativeName>
</protein>
<dbReference type="FunFam" id="3.40.140.10:FF:000035">
    <property type="entry name" value="dCMP deaminase"/>
    <property type="match status" value="1"/>
</dbReference>
<evidence type="ECO:0000256" key="5">
    <source>
        <dbReference type="ARBA" id="ARBA00022801"/>
    </source>
</evidence>
<evidence type="ECO:0000256" key="6">
    <source>
        <dbReference type="ARBA" id="ARBA00022833"/>
    </source>
</evidence>